<dbReference type="Pfam" id="PF00905">
    <property type="entry name" value="Transpeptidase"/>
    <property type="match status" value="1"/>
</dbReference>
<evidence type="ECO:0000256" key="7">
    <source>
        <dbReference type="ARBA" id="ARBA00022801"/>
    </source>
</evidence>
<keyword evidence="9" id="KW-0573">Peptidoglycan synthesis</keyword>
<evidence type="ECO:0000256" key="12">
    <source>
        <dbReference type="ARBA" id="ARBA00034000"/>
    </source>
</evidence>
<sequence>MSDQYNSRMEKRKKQKKKRVDNKPAAKSKNNKRSLVKKVFITLAALFLLSLAIGAGTFAFMVRDAPKLDETLLRDPVSSKIYDMNGDFVTSIGSEKRDYVQYEDIPQLMKDAILATEDARFFEHHGVDIIRIGGAVVKNITEGFGSQGASTITQQVVKMSFLTPDKTLDRKAEEAWLAYQLEREYSKEEIFEMYVNKVFMSDRIFGIKAAANHYFGKELNELSLSEAALLAGMPQSPNNYNPFDHPERAEKRRNVVLSLMEQHDKISEAEMKEAQSVPVTNQLAEDNSEEEPSKTKFSSFIDVVVEEVEEMGEYNPYSDGLKIYTTLDPEAQTYMEKLLDTDEIIQYPSEDFQAGIALTDTQTGAIRAIGGGRNQEVQRGTNWAVDLKHRQPGSVIKPLIDYGPAIEYLKWSTYQQLDDRPYTYSNGAPIRNAGGSYMGPLSMRTALVYSRNIPALQTYQEVGHEKANEFLKNVGIEIPEAQAENESNAIGGMSGISPLDLAGAYAAFGNGGTYNKPHSVTKIVLSDGETEVKNDIKPQKAMNDYTAYMITDMLKDVLDEGTGVRANIPSLHVAGKTGTTNYTAEEKQKYNIPSSGSPDSWFVGYTTNYTAAIWTGYEERSEYLSRSSQNISKELFKNLMEEVSSGKETEDFEKPDSVVELPVIKGSNPARIAGDGVPNSQKVYELFIRGEEPKKAFRDFKEEEEKEQEEPEEQEEESEPETTGAIEGLSASYDASSQSINVSWSFSGEGSPSFTVSSSSGESQSTDGNAATFGGAQPGESYTFTVTALVDGAEVDSASTSLTVPGGEEEAPPEETEEPEEEPAPEEEPETPEEDGEEPNQPVGNTEGENNGGNQNNGGSNGGNNGGDQGQNNNGGSNSGGNSGTPNNGGGTPSENGGNQNNNGGGQGGTPNNGNGGGSPPPAETPASPPAGDSTQQGQGAPASPPAAGNKAANPETE</sequence>
<organism evidence="17 18">
    <name type="scientific">Bacillus thermotolerans</name>
    <name type="common">Quasibacillus thermotolerans</name>
    <dbReference type="NCBI Taxonomy" id="1221996"/>
    <lineage>
        <taxon>Bacteria</taxon>
        <taxon>Bacillati</taxon>
        <taxon>Bacillota</taxon>
        <taxon>Bacilli</taxon>
        <taxon>Bacillales</taxon>
        <taxon>Bacillaceae</taxon>
        <taxon>Bacillus</taxon>
    </lineage>
</organism>
<name>A0A0F5HWM0_BACTR</name>
<dbReference type="InterPro" id="IPR001264">
    <property type="entry name" value="Glyco_trans_51"/>
</dbReference>
<evidence type="ECO:0000256" key="10">
    <source>
        <dbReference type="ARBA" id="ARBA00023268"/>
    </source>
</evidence>
<evidence type="ECO:0000259" key="15">
    <source>
        <dbReference type="Pfam" id="PF00905"/>
    </source>
</evidence>
<feature type="compositionally biased region" description="Basic residues" evidence="14">
    <location>
        <begin position="10"/>
        <end position="20"/>
    </location>
</feature>
<protein>
    <submittedName>
        <fullName evidence="17">Multimodular transpeptidase-transglycosylase</fullName>
    </submittedName>
</protein>
<dbReference type="FunFam" id="1.10.3810.10:FF:000001">
    <property type="entry name" value="Penicillin-binding protein 1A"/>
    <property type="match status" value="1"/>
</dbReference>
<dbReference type="PANTHER" id="PTHR32282">
    <property type="entry name" value="BINDING PROTEIN TRANSPEPTIDASE, PUTATIVE-RELATED"/>
    <property type="match status" value="1"/>
</dbReference>
<dbReference type="NCBIfam" id="TIGR02074">
    <property type="entry name" value="PBP_1a_fam"/>
    <property type="match status" value="1"/>
</dbReference>
<evidence type="ECO:0000256" key="11">
    <source>
        <dbReference type="ARBA" id="ARBA00023316"/>
    </source>
</evidence>
<dbReference type="GO" id="GO:0008360">
    <property type="term" value="P:regulation of cell shape"/>
    <property type="evidence" value="ECO:0007669"/>
    <property type="project" value="UniProtKB-KW"/>
</dbReference>
<proteinExistence type="inferred from homology"/>
<keyword evidence="11" id="KW-0961">Cell wall biogenesis/degradation</keyword>
<evidence type="ECO:0000256" key="5">
    <source>
        <dbReference type="ARBA" id="ARBA00022676"/>
    </source>
</evidence>
<keyword evidence="7" id="KW-0378">Hydrolase</keyword>
<gene>
    <name evidence="17" type="ORF">QY95_02786</name>
</gene>
<evidence type="ECO:0000256" key="3">
    <source>
        <dbReference type="ARBA" id="ARBA00022645"/>
    </source>
</evidence>
<feature type="domain" description="Penicillin-binding protein transpeptidase" evidence="15">
    <location>
        <begin position="356"/>
        <end position="641"/>
    </location>
</feature>
<keyword evidence="4" id="KW-0645">Protease</keyword>
<evidence type="ECO:0000256" key="2">
    <source>
        <dbReference type="ARBA" id="ARBA00007739"/>
    </source>
</evidence>
<dbReference type="Gene3D" id="3.40.710.10">
    <property type="entry name" value="DD-peptidase/beta-lactamase superfamily"/>
    <property type="match status" value="1"/>
</dbReference>
<evidence type="ECO:0000256" key="13">
    <source>
        <dbReference type="ARBA" id="ARBA00049902"/>
    </source>
</evidence>
<keyword evidence="5" id="KW-0328">Glycosyltransferase</keyword>
<feature type="compositionally biased region" description="Gly residues" evidence="14">
    <location>
        <begin position="877"/>
        <end position="892"/>
    </location>
</feature>
<keyword evidence="10" id="KW-0511">Multifunctional enzyme</keyword>
<feature type="compositionally biased region" description="Polar residues" evidence="14">
    <location>
        <begin position="733"/>
        <end position="746"/>
    </location>
</feature>
<evidence type="ECO:0000256" key="4">
    <source>
        <dbReference type="ARBA" id="ARBA00022670"/>
    </source>
</evidence>
<dbReference type="GO" id="GO:0071555">
    <property type="term" value="P:cell wall organization"/>
    <property type="evidence" value="ECO:0007669"/>
    <property type="project" value="UniProtKB-KW"/>
</dbReference>
<feature type="domain" description="Glycosyl transferase family 51" evidence="16">
    <location>
        <begin position="86"/>
        <end position="260"/>
    </location>
</feature>
<dbReference type="InterPro" id="IPR012338">
    <property type="entry name" value="Beta-lactam/transpept-like"/>
</dbReference>
<comment type="catalytic activity">
    <reaction evidence="13">
        <text>[GlcNAc-(1-&gt;4)-Mur2Ac(oyl-L-Ala-gamma-D-Glu-L-Lys-D-Ala-D-Ala)](n)-di-trans,octa-cis-undecaprenyl diphosphate + beta-D-GlcNAc-(1-&gt;4)-Mur2Ac(oyl-L-Ala-gamma-D-Glu-L-Lys-D-Ala-D-Ala)-di-trans,octa-cis-undecaprenyl diphosphate = [GlcNAc-(1-&gt;4)-Mur2Ac(oyl-L-Ala-gamma-D-Glu-L-Lys-D-Ala-D-Ala)](n+1)-di-trans,octa-cis-undecaprenyl diphosphate + di-trans,octa-cis-undecaprenyl diphosphate + H(+)</text>
        <dbReference type="Rhea" id="RHEA:23708"/>
        <dbReference type="Rhea" id="RHEA-COMP:9602"/>
        <dbReference type="Rhea" id="RHEA-COMP:9603"/>
        <dbReference type="ChEBI" id="CHEBI:15378"/>
        <dbReference type="ChEBI" id="CHEBI:58405"/>
        <dbReference type="ChEBI" id="CHEBI:60033"/>
        <dbReference type="ChEBI" id="CHEBI:78435"/>
        <dbReference type="EC" id="2.4.99.28"/>
    </reaction>
</comment>
<evidence type="ECO:0000256" key="1">
    <source>
        <dbReference type="ARBA" id="ARBA00007090"/>
    </source>
</evidence>
<dbReference type="Gene3D" id="1.10.3810.10">
    <property type="entry name" value="Biosynthetic peptidoglycan transglycosylase-like"/>
    <property type="match status" value="1"/>
</dbReference>
<dbReference type="RefSeq" id="WP_082090204.1">
    <property type="nucleotide sequence ID" value="NZ_JWIR02000051.1"/>
</dbReference>
<feature type="compositionally biased region" description="Gly residues" evidence="14">
    <location>
        <begin position="855"/>
        <end position="869"/>
    </location>
</feature>
<comment type="similarity">
    <text evidence="1">In the C-terminal section; belongs to the transpeptidase family.</text>
</comment>
<evidence type="ECO:0000256" key="8">
    <source>
        <dbReference type="ARBA" id="ARBA00022960"/>
    </source>
</evidence>
<feature type="compositionally biased region" description="Low complexity" evidence="14">
    <location>
        <begin position="893"/>
        <end position="902"/>
    </location>
</feature>
<dbReference type="SUPFAM" id="SSF53955">
    <property type="entry name" value="Lysozyme-like"/>
    <property type="match status" value="1"/>
</dbReference>
<dbReference type="InterPro" id="IPR023346">
    <property type="entry name" value="Lysozyme-like_dom_sf"/>
</dbReference>
<feature type="compositionally biased region" description="Pro residues" evidence="14">
    <location>
        <begin position="919"/>
        <end position="929"/>
    </location>
</feature>
<dbReference type="PANTHER" id="PTHR32282:SF29">
    <property type="entry name" value="PENICILLIN-BINDING PROTEIN 1A"/>
    <property type="match status" value="1"/>
</dbReference>
<accession>A0A0F5HWM0</accession>
<dbReference type="GO" id="GO:0030288">
    <property type="term" value="C:outer membrane-bounded periplasmic space"/>
    <property type="evidence" value="ECO:0007669"/>
    <property type="project" value="TreeGrafter"/>
</dbReference>
<dbReference type="OrthoDB" id="9766909at2"/>
<comment type="caution">
    <text evidence="17">The sequence shown here is derived from an EMBL/GenBank/DDBJ whole genome shotgun (WGS) entry which is preliminary data.</text>
</comment>
<feature type="region of interest" description="Disordered" evidence="14">
    <location>
        <begin position="699"/>
        <end position="779"/>
    </location>
</feature>
<evidence type="ECO:0000256" key="6">
    <source>
        <dbReference type="ARBA" id="ARBA00022679"/>
    </source>
</evidence>
<feature type="compositionally biased region" description="Acidic residues" evidence="14">
    <location>
        <begin position="807"/>
        <end position="838"/>
    </location>
</feature>
<evidence type="ECO:0000313" key="18">
    <source>
        <dbReference type="Proteomes" id="UP000031563"/>
    </source>
</evidence>
<comment type="catalytic activity">
    <reaction evidence="12">
        <text>Preferential cleavage: (Ac)2-L-Lys-D-Ala-|-D-Ala. Also transpeptidation of peptidyl-alanyl moieties that are N-acyl substituents of D-alanine.</text>
        <dbReference type="EC" id="3.4.16.4"/>
    </reaction>
</comment>
<feature type="compositionally biased region" description="Low complexity" evidence="14">
    <location>
        <begin position="930"/>
        <end position="958"/>
    </location>
</feature>
<feature type="compositionally biased region" description="Low complexity" evidence="14">
    <location>
        <begin position="844"/>
        <end position="854"/>
    </location>
</feature>
<dbReference type="GO" id="GO:0008955">
    <property type="term" value="F:peptidoglycan glycosyltransferase activity"/>
    <property type="evidence" value="ECO:0007669"/>
    <property type="project" value="UniProtKB-EC"/>
</dbReference>
<dbReference type="Proteomes" id="UP000031563">
    <property type="component" value="Unassembled WGS sequence"/>
</dbReference>
<evidence type="ECO:0000256" key="14">
    <source>
        <dbReference type="SAM" id="MobiDB-lite"/>
    </source>
</evidence>
<dbReference type="EMBL" id="JWIR02000051">
    <property type="protein sequence ID" value="KKB37676.1"/>
    <property type="molecule type" value="Genomic_DNA"/>
</dbReference>
<dbReference type="SUPFAM" id="SSF56601">
    <property type="entry name" value="beta-lactamase/transpeptidase-like"/>
    <property type="match status" value="1"/>
</dbReference>
<feature type="compositionally biased region" description="Gly residues" evidence="14">
    <location>
        <begin position="903"/>
        <end position="918"/>
    </location>
</feature>
<dbReference type="InterPro" id="IPR050396">
    <property type="entry name" value="Glycosyltr_51/Transpeptidase"/>
</dbReference>
<dbReference type="InterPro" id="IPR036950">
    <property type="entry name" value="PBP_transglycosylase"/>
</dbReference>
<evidence type="ECO:0000313" key="17">
    <source>
        <dbReference type="EMBL" id="KKB37676.1"/>
    </source>
</evidence>
<feature type="compositionally biased region" description="Low complexity" evidence="14">
    <location>
        <begin position="747"/>
        <end position="768"/>
    </location>
</feature>
<dbReference type="GO" id="GO:0009252">
    <property type="term" value="P:peptidoglycan biosynthetic process"/>
    <property type="evidence" value="ECO:0007669"/>
    <property type="project" value="UniProtKB-KW"/>
</dbReference>
<reference evidence="17" key="1">
    <citation type="submission" date="2015-02" db="EMBL/GenBank/DDBJ databases">
        <title>Genome Assembly of Bacillaceae bacterium MTCC 8252.</title>
        <authorList>
            <person name="Verma A."/>
            <person name="Khatri I."/>
            <person name="Mual P."/>
            <person name="Subramanian S."/>
            <person name="Krishnamurthi S."/>
        </authorList>
    </citation>
    <scope>NUCLEOTIDE SEQUENCE [LARGE SCALE GENOMIC DNA]</scope>
    <source>
        <strain evidence="17">MTCC 8252</strain>
    </source>
</reference>
<dbReference type="GO" id="GO:0006508">
    <property type="term" value="P:proteolysis"/>
    <property type="evidence" value="ECO:0007669"/>
    <property type="project" value="UniProtKB-KW"/>
</dbReference>
<feature type="region of interest" description="Disordered" evidence="14">
    <location>
        <begin position="1"/>
        <end position="30"/>
    </location>
</feature>
<keyword evidence="6" id="KW-0808">Transferase</keyword>
<dbReference type="AlphaFoldDB" id="A0A0F5HWM0"/>
<dbReference type="STRING" id="1221996.QY95_02786"/>
<evidence type="ECO:0000256" key="9">
    <source>
        <dbReference type="ARBA" id="ARBA00022984"/>
    </source>
</evidence>
<comment type="similarity">
    <text evidence="2">In the N-terminal section; belongs to the glycosyltransferase 51 family.</text>
</comment>
<feature type="region of interest" description="Disordered" evidence="14">
    <location>
        <begin position="795"/>
        <end position="958"/>
    </location>
</feature>
<dbReference type="InterPro" id="IPR001460">
    <property type="entry name" value="PCN-bd_Tpept"/>
</dbReference>
<dbReference type="Pfam" id="PF00912">
    <property type="entry name" value="Transgly"/>
    <property type="match status" value="1"/>
</dbReference>
<feature type="region of interest" description="Disordered" evidence="14">
    <location>
        <begin position="273"/>
        <end position="293"/>
    </location>
</feature>
<dbReference type="GO" id="GO:0009002">
    <property type="term" value="F:serine-type D-Ala-D-Ala carboxypeptidase activity"/>
    <property type="evidence" value="ECO:0007669"/>
    <property type="project" value="UniProtKB-EC"/>
</dbReference>
<keyword evidence="3" id="KW-0121">Carboxypeptidase</keyword>
<evidence type="ECO:0000259" key="16">
    <source>
        <dbReference type="Pfam" id="PF00912"/>
    </source>
</evidence>
<keyword evidence="18" id="KW-1185">Reference proteome</keyword>
<dbReference type="GO" id="GO:0008658">
    <property type="term" value="F:penicillin binding"/>
    <property type="evidence" value="ECO:0007669"/>
    <property type="project" value="InterPro"/>
</dbReference>
<keyword evidence="8" id="KW-0133">Cell shape</keyword>
<feature type="compositionally biased region" description="Acidic residues" evidence="14">
    <location>
        <begin position="704"/>
        <end position="720"/>
    </location>
</feature>